<keyword evidence="1" id="KW-1133">Transmembrane helix</keyword>
<dbReference type="RefSeq" id="WP_143022820.1">
    <property type="nucleotide sequence ID" value="NZ_FNIX01000012.1"/>
</dbReference>
<feature type="transmembrane region" description="Helical" evidence="1">
    <location>
        <begin position="38"/>
        <end position="56"/>
    </location>
</feature>
<accession>A0A1H0UGX4</accession>
<evidence type="ECO:0000313" key="3">
    <source>
        <dbReference type="Proteomes" id="UP000199691"/>
    </source>
</evidence>
<gene>
    <name evidence="2" type="ORF">SAMN05421507_1124</name>
</gene>
<organism evidence="2 3">
    <name type="scientific">Lentzea jiangxiensis</name>
    <dbReference type="NCBI Taxonomy" id="641025"/>
    <lineage>
        <taxon>Bacteria</taxon>
        <taxon>Bacillati</taxon>
        <taxon>Actinomycetota</taxon>
        <taxon>Actinomycetes</taxon>
        <taxon>Pseudonocardiales</taxon>
        <taxon>Pseudonocardiaceae</taxon>
        <taxon>Lentzea</taxon>
    </lineage>
</organism>
<dbReference type="STRING" id="641025.SAMN05421507_1124"/>
<keyword evidence="3" id="KW-1185">Reference proteome</keyword>
<proteinExistence type="predicted"/>
<dbReference type="AlphaFoldDB" id="A0A1H0UGX4"/>
<keyword evidence="1" id="KW-0472">Membrane</keyword>
<evidence type="ECO:0000256" key="1">
    <source>
        <dbReference type="SAM" id="Phobius"/>
    </source>
</evidence>
<sequence>MLLLSQQRYDDAVPQAGPRLHQITALGRSAAGVINRTTVFAAGVLIVLAVLLTWLAPGAEAAVPEVVGVHASASPLRG</sequence>
<keyword evidence="1" id="KW-0812">Transmembrane</keyword>
<reference evidence="3" key="1">
    <citation type="submission" date="2016-10" db="EMBL/GenBank/DDBJ databases">
        <authorList>
            <person name="Varghese N."/>
            <person name="Submissions S."/>
        </authorList>
    </citation>
    <scope>NUCLEOTIDE SEQUENCE [LARGE SCALE GENOMIC DNA]</scope>
    <source>
        <strain evidence="3">CGMCC 4.6609</strain>
    </source>
</reference>
<dbReference type="EMBL" id="FNIX01000012">
    <property type="protein sequence ID" value="SDP65424.1"/>
    <property type="molecule type" value="Genomic_DNA"/>
</dbReference>
<evidence type="ECO:0000313" key="2">
    <source>
        <dbReference type="EMBL" id="SDP65424.1"/>
    </source>
</evidence>
<protein>
    <submittedName>
        <fullName evidence="2">Uncharacterized protein</fullName>
    </submittedName>
</protein>
<name>A0A1H0UGX4_9PSEU</name>
<dbReference type="Proteomes" id="UP000199691">
    <property type="component" value="Unassembled WGS sequence"/>
</dbReference>